<evidence type="ECO:0000313" key="3">
    <source>
        <dbReference type="Proteomes" id="UP000000702"/>
    </source>
</evidence>
<protein>
    <submittedName>
        <fullName evidence="2">WGS project CAEQ00000000 data, annotated contig 2224</fullName>
    </submittedName>
</protein>
<dbReference type="AlphaFoldDB" id="F9WCF3"/>
<organism evidence="2 3">
    <name type="scientific">Trypanosoma congolense (strain IL3000)</name>
    <dbReference type="NCBI Taxonomy" id="1068625"/>
    <lineage>
        <taxon>Eukaryota</taxon>
        <taxon>Discoba</taxon>
        <taxon>Euglenozoa</taxon>
        <taxon>Kinetoplastea</taxon>
        <taxon>Metakinetoplastina</taxon>
        <taxon>Trypanosomatida</taxon>
        <taxon>Trypanosomatidae</taxon>
        <taxon>Trypanosoma</taxon>
        <taxon>Nannomonas</taxon>
    </lineage>
</organism>
<dbReference type="Proteomes" id="UP000000702">
    <property type="component" value="Unassembled WGS sequence"/>
</dbReference>
<name>F9WCF3_TRYCI</name>
<feature type="compositionally biased region" description="Basic and acidic residues" evidence="1">
    <location>
        <begin position="29"/>
        <end position="42"/>
    </location>
</feature>
<accession>F9WCF3</accession>
<feature type="compositionally biased region" description="Basic and acidic residues" evidence="1">
    <location>
        <begin position="85"/>
        <end position="101"/>
    </location>
</feature>
<evidence type="ECO:0000256" key="1">
    <source>
        <dbReference type="SAM" id="MobiDB-lite"/>
    </source>
</evidence>
<dbReference type="EMBL" id="CAEQ01001713">
    <property type="protein sequence ID" value="CCD14946.1"/>
    <property type="molecule type" value="Genomic_DNA"/>
</dbReference>
<sequence length="212" mass="24673">MNSPSPQEAHNSSSNDTAMQLSEIQRKLNELKQRREELEQQRRQILGSISNTTSSDLPPPVPRRSEERNRSRYSQRMPPPPPTEHSIRIPSEKERKMSGPRNAHVEMKEAMRRSWSQDSMLVIGDFLLEDKPRTCTFGRERRFLPLRERPELYYLGTDMELMIRNKNVKPPTRGEIAKNPAYHWYTCACHGTPGPGAYTPRYSKVTKPTRRT</sequence>
<reference evidence="2 3" key="2">
    <citation type="journal article" date="2012" name="Proc. Natl. Acad. Sci. U.S.A.">
        <title>Antigenic diversity is generated by distinct evolutionary mechanisms in African trypanosome species.</title>
        <authorList>
            <person name="Jackson A.P."/>
            <person name="Berry A."/>
            <person name="Aslett M."/>
            <person name="Allison H.C."/>
            <person name="Burton P."/>
            <person name="Vavrova-Anderson J."/>
            <person name="Brown R."/>
            <person name="Browne H."/>
            <person name="Corton N."/>
            <person name="Hauser H."/>
            <person name="Gamble J."/>
            <person name="Gilderthorp R."/>
            <person name="Marcello L."/>
            <person name="McQuillan J."/>
            <person name="Otto T.D."/>
            <person name="Quail M.A."/>
            <person name="Sanders M.J."/>
            <person name="van Tonder A."/>
            <person name="Ginger M.L."/>
            <person name="Field M.C."/>
            <person name="Barry J.D."/>
            <person name="Hertz-Fowler C."/>
            <person name="Berriman M."/>
        </authorList>
    </citation>
    <scope>NUCLEOTIDE SEQUENCE [LARGE SCALE GENOMIC DNA]</scope>
    <source>
        <strain evidence="2 3">IL3000</strain>
    </source>
</reference>
<proteinExistence type="predicted"/>
<feature type="compositionally biased region" description="Polar residues" evidence="1">
    <location>
        <begin position="47"/>
        <end position="56"/>
    </location>
</feature>
<gene>
    <name evidence="2" type="ORF">TCIL3000_0_55140</name>
</gene>
<keyword evidence="3" id="KW-1185">Reference proteome</keyword>
<dbReference type="VEuPathDB" id="TriTrypDB:TcIL3000_0_55140"/>
<feature type="region of interest" description="Disordered" evidence="1">
    <location>
        <begin position="1"/>
        <end position="20"/>
    </location>
</feature>
<comment type="caution">
    <text evidence="2">The sequence shown here is derived from an EMBL/GenBank/DDBJ whole genome shotgun (WGS) entry which is preliminary data.</text>
</comment>
<feature type="region of interest" description="Disordered" evidence="1">
    <location>
        <begin position="29"/>
        <end position="101"/>
    </location>
</feature>
<dbReference type="OMA" id="LMIRNKN"/>
<reference evidence="3" key="1">
    <citation type="submission" date="2011-07" db="EMBL/GenBank/DDBJ databases">
        <title>Divergent evolution of antigenic variation in African trypanosomes.</title>
        <authorList>
            <person name="Jackson A.P."/>
            <person name="Berry A."/>
            <person name="Allison H.C."/>
            <person name="Burton P."/>
            <person name="Anderson J."/>
            <person name="Aslett M."/>
            <person name="Brown R."/>
            <person name="Corton N."/>
            <person name="Harris D."/>
            <person name="Hauser H."/>
            <person name="Gamble J."/>
            <person name="Gilderthorp R."/>
            <person name="McQuillan J."/>
            <person name="Quail M.A."/>
            <person name="Sanders M."/>
            <person name="Van Tonder A."/>
            <person name="Ginger M.L."/>
            <person name="Donelson J.E."/>
            <person name="Field M.C."/>
            <person name="Barry J.D."/>
            <person name="Berriman M."/>
            <person name="Hertz-Fowler C."/>
        </authorList>
    </citation>
    <scope>NUCLEOTIDE SEQUENCE [LARGE SCALE GENOMIC DNA]</scope>
    <source>
        <strain evidence="3">IL3000</strain>
    </source>
</reference>
<evidence type="ECO:0000313" key="2">
    <source>
        <dbReference type="EMBL" id="CCD14946.1"/>
    </source>
</evidence>